<reference evidence="4" key="1">
    <citation type="submission" date="2017-08" db="EMBL/GenBank/DDBJ databases">
        <authorList>
            <person name="Varghese N."/>
            <person name="Submissions S."/>
        </authorList>
    </citation>
    <scope>NUCLEOTIDE SEQUENCE [LARGE SCALE GENOMIC DNA]</scope>
    <source>
        <strain evidence="4">USBA17B2</strain>
    </source>
</reference>
<evidence type="ECO:0000313" key="4">
    <source>
        <dbReference type="Proteomes" id="UP000219688"/>
    </source>
</evidence>
<feature type="chain" id="PRO_5012560873" description="PQQ-like domain-containing protein" evidence="2">
    <location>
        <begin position="29"/>
        <end position="389"/>
    </location>
</feature>
<feature type="compositionally biased region" description="Acidic residues" evidence="1">
    <location>
        <begin position="66"/>
        <end position="75"/>
    </location>
</feature>
<proteinExistence type="predicted"/>
<organism evidence="3 4">
    <name type="scientific">Ornithinimicrobium cerasi</name>
    <dbReference type="NCBI Taxonomy" id="2248773"/>
    <lineage>
        <taxon>Bacteria</taxon>
        <taxon>Bacillati</taxon>
        <taxon>Actinomycetota</taxon>
        <taxon>Actinomycetes</taxon>
        <taxon>Micrococcales</taxon>
        <taxon>Ornithinimicrobiaceae</taxon>
        <taxon>Ornithinimicrobium</taxon>
    </lineage>
</organism>
<accession>A0A285VPS9</accession>
<dbReference type="PROSITE" id="PS51257">
    <property type="entry name" value="PROKAR_LIPOPROTEIN"/>
    <property type="match status" value="1"/>
</dbReference>
<feature type="compositionally biased region" description="Low complexity" evidence="1">
    <location>
        <begin position="28"/>
        <end position="46"/>
    </location>
</feature>
<evidence type="ECO:0000256" key="1">
    <source>
        <dbReference type="SAM" id="MobiDB-lite"/>
    </source>
</evidence>
<keyword evidence="2" id="KW-0732">Signal</keyword>
<sequence length="389" mass="39388">MHNHPRSLALTVTLTAALLLTGCGEQSADVGAPAPATPTGTTDPAPTSEPPTSTPTESEAPTTPAEPEETEETDDGSFTIADEPAWTAAGHLVGAYGDVAVVHDGEPGSSEGLLSARSADGSVAWERELAAPEELAGATDLSVVVLPGHHTLRLAWTGTLDGGPTLAAGAVVDPSTGEDVATGALEVPTGYVVSEPVSGDQLWLAHPTDVASVLTIAEDGTMMVDDGADGYDLPVDSLAVMHDLLVDTVDDVVRVFTPDGPVGESVDCYSGGGERPGVGPVPPRSPNRDLIWLGRAVADLGAAEVTCVEPQPDAPDGFSAVDDDGTLAGPVVGDEVLTEDCAWCGLEGVALLRDGELTVGGPEEARPEGFLGDLLLVSTEAGVAAYPLG</sequence>
<dbReference type="EMBL" id="OBQK01000006">
    <property type="protein sequence ID" value="SOC56055.1"/>
    <property type="molecule type" value="Genomic_DNA"/>
</dbReference>
<dbReference type="Proteomes" id="UP000219688">
    <property type="component" value="Unassembled WGS sequence"/>
</dbReference>
<protein>
    <recommendedName>
        <fullName evidence="5">PQQ-like domain-containing protein</fullName>
    </recommendedName>
</protein>
<evidence type="ECO:0008006" key="5">
    <source>
        <dbReference type="Google" id="ProtNLM"/>
    </source>
</evidence>
<keyword evidence="4" id="KW-1185">Reference proteome</keyword>
<feature type="region of interest" description="Disordered" evidence="1">
    <location>
        <begin position="26"/>
        <end position="76"/>
    </location>
</feature>
<feature type="signal peptide" evidence="2">
    <location>
        <begin position="1"/>
        <end position="28"/>
    </location>
</feature>
<evidence type="ECO:0000313" key="3">
    <source>
        <dbReference type="EMBL" id="SOC56055.1"/>
    </source>
</evidence>
<dbReference type="AlphaFoldDB" id="A0A285VPS9"/>
<feature type="compositionally biased region" description="Low complexity" evidence="1">
    <location>
        <begin position="54"/>
        <end position="65"/>
    </location>
</feature>
<dbReference type="RefSeq" id="WP_097188324.1">
    <property type="nucleotide sequence ID" value="NZ_OBQK01000006.1"/>
</dbReference>
<gene>
    <name evidence="3" type="ORF">SAMN05421879_106181</name>
</gene>
<evidence type="ECO:0000256" key="2">
    <source>
        <dbReference type="SAM" id="SignalP"/>
    </source>
</evidence>
<name>A0A285VPS9_9MICO</name>